<dbReference type="NCBIfam" id="TIGR00711">
    <property type="entry name" value="efflux_EmrB"/>
    <property type="match status" value="1"/>
</dbReference>
<reference evidence="9 10" key="1">
    <citation type="submission" date="2019-02" db="EMBL/GenBank/DDBJ databases">
        <title>Genomic Encyclopedia of Type Strains, Phase IV (KMG-IV): sequencing the most valuable type-strain genomes for metagenomic binning, comparative biology and taxonomic classification.</title>
        <authorList>
            <person name="Goeker M."/>
        </authorList>
    </citation>
    <scope>NUCLEOTIDE SEQUENCE [LARGE SCALE GENOMIC DNA]</scope>
    <source>
        <strain evidence="9 10">K24</strain>
    </source>
</reference>
<evidence type="ECO:0000313" key="9">
    <source>
        <dbReference type="EMBL" id="RZS81695.1"/>
    </source>
</evidence>
<feature type="transmembrane region" description="Helical" evidence="7">
    <location>
        <begin position="112"/>
        <end position="131"/>
    </location>
</feature>
<dbReference type="Pfam" id="PF07690">
    <property type="entry name" value="MFS_1"/>
    <property type="match status" value="1"/>
</dbReference>
<evidence type="ECO:0000256" key="1">
    <source>
        <dbReference type="ARBA" id="ARBA00004651"/>
    </source>
</evidence>
<dbReference type="GO" id="GO:0022857">
    <property type="term" value="F:transmembrane transporter activity"/>
    <property type="evidence" value="ECO:0007669"/>
    <property type="project" value="InterPro"/>
</dbReference>
<keyword evidence="10" id="KW-1185">Reference proteome</keyword>
<keyword evidence="3" id="KW-1003">Cell membrane</keyword>
<dbReference type="InterPro" id="IPR011701">
    <property type="entry name" value="MFS"/>
</dbReference>
<dbReference type="NCBIfam" id="NF007799">
    <property type="entry name" value="PRK10504.1"/>
    <property type="match status" value="1"/>
</dbReference>
<dbReference type="EMBL" id="SGXC01000002">
    <property type="protein sequence ID" value="RZS81695.1"/>
    <property type="molecule type" value="Genomic_DNA"/>
</dbReference>
<feature type="transmembrane region" description="Helical" evidence="7">
    <location>
        <begin position="389"/>
        <end position="408"/>
    </location>
</feature>
<dbReference type="InterPro" id="IPR036259">
    <property type="entry name" value="MFS_trans_sf"/>
</dbReference>
<name>A0A4Q7NF99_9BURK</name>
<dbReference type="GO" id="GO:0005886">
    <property type="term" value="C:plasma membrane"/>
    <property type="evidence" value="ECO:0007669"/>
    <property type="project" value="UniProtKB-SubCell"/>
</dbReference>
<dbReference type="PRINTS" id="PR01036">
    <property type="entry name" value="TCRTETB"/>
</dbReference>
<accession>A0A4Q7NF99</accession>
<feature type="domain" description="Major facilitator superfamily (MFS) profile" evidence="8">
    <location>
        <begin position="46"/>
        <end position="494"/>
    </location>
</feature>
<dbReference type="CDD" id="cd17503">
    <property type="entry name" value="MFS_LmrB_MDR_like"/>
    <property type="match status" value="1"/>
</dbReference>
<dbReference type="PANTHER" id="PTHR42718:SF46">
    <property type="entry name" value="BLR6921 PROTEIN"/>
    <property type="match status" value="1"/>
</dbReference>
<feature type="transmembrane region" description="Helical" evidence="7">
    <location>
        <begin position="229"/>
        <end position="248"/>
    </location>
</feature>
<feature type="transmembrane region" description="Helical" evidence="7">
    <location>
        <begin position="329"/>
        <end position="348"/>
    </location>
</feature>
<organism evidence="9 10">
    <name type="scientific">Pigmentiphaga kullae</name>
    <dbReference type="NCBI Taxonomy" id="151784"/>
    <lineage>
        <taxon>Bacteria</taxon>
        <taxon>Pseudomonadati</taxon>
        <taxon>Pseudomonadota</taxon>
        <taxon>Betaproteobacteria</taxon>
        <taxon>Burkholderiales</taxon>
        <taxon>Alcaligenaceae</taxon>
        <taxon>Pigmentiphaga</taxon>
    </lineage>
</organism>
<sequence>MPGTVAAPGAGQTTLVQAAGMNQAILWHRPPPCSPTVDHRKTLNVTLWLVAIGLFMQTLDTTIVNTALPAMAASLGESPLRMQSVVISYALTMAVLIPASGWLADRFGTRKVYFSAIVLFTLGSVLCAVSQNLSQLVASRVVQGAGGAMLMPVGRLVILRSFPQERLLPALSFVAIPAMVGPMIGPVLGGWLSEQFSWHWVFLINIPVGVAGAIATRTFMIDKRETQRAAFDGVGYGLLAFGMAAISLSLDGFSGRATGHATVVLMLVFGLISIVTYWLRAGKQAAPLFSPALFRIHTFTIGLLGNLFARLGSSGMPFLLPLLLQVSLGYSPTHSGLMMLPVAAAGMLSKRLATSLITRYGYRHVLVVNTVLVGLTIASFSLVDASHPVWAQVVLMAFFGAVNSLQFTAMNTLTLKDLGQQGASSGNSILSMMQMLAISLSVTVAGGILSAFSHFVDHGAPQDALAAFHATFICIGLLTAASAWIFWQLSPDVPRESKKDDSLDLG</sequence>
<evidence type="ECO:0000256" key="5">
    <source>
        <dbReference type="ARBA" id="ARBA00022989"/>
    </source>
</evidence>
<keyword evidence="2" id="KW-0813">Transport</keyword>
<feature type="transmembrane region" description="Helical" evidence="7">
    <location>
        <begin position="170"/>
        <end position="192"/>
    </location>
</feature>
<evidence type="ECO:0000256" key="2">
    <source>
        <dbReference type="ARBA" id="ARBA00022448"/>
    </source>
</evidence>
<feature type="transmembrane region" description="Helical" evidence="7">
    <location>
        <begin position="292"/>
        <end position="309"/>
    </location>
</feature>
<dbReference type="Gene3D" id="1.20.1250.20">
    <property type="entry name" value="MFS general substrate transporter like domains"/>
    <property type="match status" value="1"/>
</dbReference>
<dbReference type="PANTHER" id="PTHR42718">
    <property type="entry name" value="MAJOR FACILITATOR SUPERFAMILY MULTIDRUG TRANSPORTER MFSC"/>
    <property type="match status" value="1"/>
</dbReference>
<proteinExistence type="predicted"/>
<evidence type="ECO:0000256" key="4">
    <source>
        <dbReference type="ARBA" id="ARBA00022692"/>
    </source>
</evidence>
<feature type="transmembrane region" description="Helical" evidence="7">
    <location>
        <begin position="198"/>
        <end position="217"/>
    </location>
</feature>
<evidence type="ECO:0000313" key="10">
    <source>
        <dbReference type="Proteomes" id="UP000292445"/>
    </source>
</evidence>
<gene>
    <name evidence="9" type="ORF">EV675_4323</name>
</gene>
<keyword evidence="4 7" id="KW-0812">Transmembrane</keyword>
<evidence type="ECO:0000259" key="8">
    <source>
        <dbReference type="PROSITE" id="PS50850"/>
    </source>
</evidence>
<dbReference type="InterPro" id="IPR020846">
    <property type="entry name" value="MFS_dom"/>
</dbReference>
<dbReference type="PROSITE" id="PS50850">
    <property type="entry name" value="MFS"/>
    <property type="match status" value="1"/>
</dbReference>
<comment type="caution">
    <text evidence="9">The sequence shown here is derived from an EMBL/GenBank/DDBJ whole genome shotgun (WGS) entry which is preliminary data.</text>
</comment>
<keyword evidence="6 7" id="KW-0472">Membrane</keyword>
<feature type="transmembrane region" description="Helical" evidence="7">
    <location>
        <begin position="360"/>
        <end position="383"/>
    </location>
</feature>
<dbReference type="Gene3D" id="1.20.1720.10">
    <property type="entry name" value="Multidrug resistance protein D"/>
    <property type="match status" value="1"/>
</dbReference>
<evidence type="ECO:0000256" key="6">
    <source>
        <dbReference type="ARBA" id="ARBA00023136"/>
    </source>
</evidence>
<comment type="subcellular location">
    <subcellularLocation>
        <location evidence="1">Cell membrane</location>
        <topology evidence="1">Multi-pass membrane protein</topology>
    </subcellularLocation>
</comment>
<keyword evidence="5 7" id="KW-1133">Transmembrane helix</keyword>
<feature type="transmembrane region" description="Helical" evidence="7">
    <location>
        <begin position="45"/>
        <end position="68"/>
    </location>
</feature>
<feature type="transmembrane region" description="Helical" evidence="7">
    <location>
        <begin position="429"/>
        <end position="452"/>
    </location>
</feature>
<feature type="transmembrane region" description="Helical" evidence="7">
    <location>
        <begin position="260"/>
        <end position="280"/>
    </location>
</feature>
<feature type="transmembrane region" description="Helical" evidence="7">
    <location>
        <begin position="137"/>
        <end position="158"/>
    </location>
</feature>
<dbReference type="SUPFAM" id="SSF103473">
    <property type="entry name" value="MFS general substrate transporter"/>
    <property type="match status" value="1"/>
</dbReference>
<feature type="transmembrane region" description="Helical" evidence="7">
    <location>
        <begin position="80"/>
        <end position="100"/>
    </location>
</feature>
<feature type="transmembrane region" description="Helical" evidence="7">
    <location>
        <begin position="464"/>
        <end position="487"/>
    </location>
</feature>
<dbReference type="InterPro" id="IPR004638">
    <property type="entry name" value="EmrB-like"/>
</dbReference>
<dbReference type="AlphaFoldDB" id="A0A4Q7NF99"/>
<evidence type="ECO:0000256" key="7">
    <source>
        <dbReference type="SAM" id="Phobius"/>
    </source>
</evidence>
<evidence type="ECO:0000256" key="3">
    <source>
        <dbReference type="ARBA" id="ARBA00022475"/>
    </source>
</evidence>
<protein>
    <submittedName>
        <fullName evidence="9">EmrB/QacA subfamily drug resistance transporter</fullName>
    </submittedName>
</protein>
<dbReference type="Proteomes" id="UP000292445">
    <property type="component" value="Unassembled WGS sequence"/>
</dbReference>